<dbReference type="PROSITE" id="PS50005">
    <property type="entry name" value="TPR"/>
    <property type="match status" value="1"/>
</dbReference>
<sequence>MEEYSKAVTFYEKVLEIGEIFFPSNDPLMATSYNNIGLVYYNIKEYSKALSYYERALDIWQHTLPSTHPHINT</sequence>
<evidence type="ECO:0000256" key="1">
    <source>
        <dbReference type="ARBA" id="ARBA00022737"/>
    </source>
</evidence>
<accession>A0A820J434</accession>
<dbReference type="Proteomes" id="UP000663868">
    <property type="component" value="Unassembled WGS sequence"/>
</dbReference>
<proteinExistence type="predicted"/>
<dbReference type="PROSITE" id="PS50293">
    <property type="entry name" value="TPR_REGION"/>
    <property type="match status" value="1"/>
</dbReference>
<evidence type="ECO:0000256" key="2">
    <source>
        <dbReference type="ARBA" id="ARBA00022803"/>
    </source>
</evidence>
<protein>
    <submittedName>
        <fullName evidence="4">Uncharacterized protein</fullName>
    </submittedName>
</protein>
<feature type="non-terminal residue" evidence="4">
    <location>
        <position position="73"/>
    </location>
</feature>
<evidence type="ECO:0000313" key="4">
    <source>
        <dbReference type="EMBL" id="CAF4321074.1"/>
    </source>
</evidence>
<dbReference type="SUPFAM" id="SSF48452">
    <property type="entry name" value="TPR-like"/>
    <property type="match status" value="1"/>
</dbReference>
<dbReference type="PANTHER" id="PTHR45641">
    <property type="entry name" value="TETRATRICOPEPTIDE REPEAT PROTEIN (AFU_ORTHOLOGUE AFUA_6G03870)"/>
    <property type="match status" value="1"/>
</dbReference>
<dbReference type="PANTHER" id="PTHR45641:SF19">
    <property type="entry name" value="NEPHROCYSTIN-3"/>
    <property type="match status" value="1"/>
</dbReference>
<comment type="caution">
    <text evidence="4">The sequence shown here is derived from an EMBL/GenBank/DDBJ whole genome shotgun (WGS) entry which is preliminary data.</text>
</comment>
<reference evidence="4" key="1">
    <citation type="submission" date="2021-02" db="EMBL/GenBank/DDBJ databases">
        <authorList>
            <person name="Nowell W R."/>
        </authorList>
    </citation>
    <scope>NUCLEOTIDE SEQUENCE</scope>
</reference>
<dbReference type="Gene3D" id="1.25.40.10">
    <property type="entry name" value="Tetratricopeptide repeat domain"/>
    <property type="match status" value="1"/>
</dbReference>
<evidence type="ECO:0000256" key="3">
    <source>
        <dbReference type="PROSITE-ProRule" id="PRU00339"/>
    </source>
</evidence>
<keyword evidence="2 3" id="KW-0802">TPR repeat</keyword>
<dbReference type="Pfam" id="PF13424">
    <property type="entry name" value="TPR_12"/>
    <property type="match status" value="1"/>
</dbReference>
<dbReference type="SMART" id="SM00028">
    <property type="entry name" value="TPR"/>
    <property type="match status" value="1"/>
</dbReference>
<gene>
    <name evidence="4" type="ORF">KXQ929_LOCUS46629</name>
</gene>
<dbReference type="EMBL" id="CAJOBB010015806">
    <property type="protein sequence ID" value="CAF4321074.1"/>
    <property type="molecule type" value="Genomic_DNA"/>
</dbReference>
<dbReference type="InterPro" id="IPR011990">
    <property type="entry name" value="TPR-like_helical_dom_sf"/>
</dbReference>
<organism evidence="4 5">
    <name type="scientific">Adineta steineri</name>
    <dbReference type="NCBI Taxonomy" id="433720"/>
    <lineage>
        <taxon>Eukaryota</taxon>
        <taxon>Metazoa</taxon>
        <taxon>Spiralia</taxon>
        <taxon>Gnathifera</taxon>
        <taxon>Rotifera</taxon>
        <taxon>Eurotatoria</taxon>
        <taxon>Bdelloidea</taxon>
        <taxon>Adinetida</taxon>
        <taxon>Adinetidae</taxon>
        <taxon>Adineta</taxon>
    </lineage>
</organism>
<name>A0A820J434_9BILA</name>
<dbReference type="InterPro" id="IPR019734">
    <property type="entry name" value="TPR_rpt"/>
</dbReference>
<keyword evidence="1" id="KW-0677">Repeat</keyword>
<dbReference type="AlphaFoldDB" id="A0A820J434"/>
<feature type="repeat" description="TPR" evidence="3">
    <location>
        <begin position="30"/>
        <end position="63"/>
    </location>
</feature>
<evidence type="ECO:0000313" key="5">
    <source>
        <dbReference type="Proteomes" id="UP000663868"/>
    </source>
</evidence>